<evidence type="ECO:0000259" key="1">
    <source>
        <dbReference type="Pfam" id="PF13883"/>
    </source>
</evidence>
<dbReference type="PANTHER" id="PTHR37273">
    <property type="entry name" value="CHROMOSOME 8, WHOLE GENOME SHOTGUN SEQUENCE"/>
    <property type="match status" value="1"/>
</dbReference>
<reference evidence="2" key="1">
    <citation type="submission" date="2022-12" db="EMBL/GenBank/DDBJ databases">
        <authorList>
            <person name="Brejova B."/>
        </authorList>
    </citation>
    <scope>NUCLEOTIDE SEQUENCE</scope>
</reference>
<dbReference type="AlphaFoldDB" id="A0A9W4XEW8"/>
<organism evidence="2 3">
    <name type="scientific">Candida verbasci</name>
    <dbReference type="NCBI Taxonomy" id="1227364"/>
    <lineage>
        <taxon>Eukaryota</taxon>
        <taxon>Fungi</taxon>
        <taxon>Dikarya</taxon>
        <taxon>Ascomycota</taxon>
        <taxon>Saccharomycotina</taxon>
        <taxon>Pichiomycetes</taxon>
        <taxon>Debaryomycetaceae</taxon>
        <taxon>Candida/Lodderomyces clade</taxon>
        <taxon>Candida</taxon>
    </lineage>
</organism>
<comment type="caution">
    <text evidence="2">The sequence shown here is derived from an EMBL/GenBank/DDBJ whole genome shotgun (WGS) entry which is preliminary data.</text>
</comment>
<dbReference type="Pfam" id="PF13883">
    <property type="entry name" value="CREG_beta-barrel"/>
    <property type="match status" value="1"/>
</dbReference>
<sequence length="240" mass="27227">MFFTLGRLKDTSIIMKIQFLFLISFVLAFPLDEIKLNDIPSEEEGASVARTLVSRESLVNVNTIKTIKNSDGKITYLPVSTMEYYADCDEDGDPYWLVIDVSGANQNILKGSTFSFSIRDGDHPNYDEVAENYPGKLEGSPAGSPRVQLTGKLQKIWFPNPFDQKKFDLEKCFLQRHPDAAMWLPDNVLSPHKSHWVKFLVDEIYLVGGFGDRAYIGEINQEIYHSAEIIPPKDNNEEGR</sequence>
<gene>
    <name evidence="2" type="ORF">CANVERA_P0595</name>
</gene>
<dbReference type="OrthoDB" id="2138282at2759"/>
<dbReference type="Proteomes" id="UP001152885">
    <property type="component" value="Unassembled WGS sequence"/>
</dbReference>
<feature type="domain" description="CREG-like beta-barrel" evidence="1">
    <location>
        <begin position="40"/>
        <end position="225"/>
    </location>
</feature>
<evidence type="ECO:0000313" key="3">
    <source>
        <dbReference type="Proteomes" id="UP001152885"/>
    </source>
</evidence>
<dbReference type="EMBL" id="CANTUO010000001">
    <property type="protein sequence ID" value="CAI5756077.1"/>
    <property type="molecule type" value="Genomic_DNA"/>
</dbReference>
<protein>
    <recommendedName>
        <fullName evidence="1">CREG-like beta-barrel domain-containing protein</fullName>
    </recommendedName>
</protein>
<dbReference type="InterPro" id="IPR055343">
    <property type="entry name" value="CREG_beta-barrel"/>
</dbReference>
<dbReference type="SUPFAM" id="SSF50475">
    <property type="entry name" value="FMN-binding split barrel"/>
    <property type="match status" value="1"/>
</dbReference>
<dbReference type="InterPro" id="IPR012349">
    <property type="entry name" value="Split_barrel_FMN-bd"/>
</dbReference>
<dbReference type="Gene3D" id="2.30.110.10">
    <property type="entry name" value="Electron Transport, Fmn-binding Protein, Chain A"/>
    <property type="match status" value="1"/>
</dbReference>
<accession>A0A9W4XEW8</accession>
<dbReference type="PANTHER" id="PTHR37273:SF1">
    <property type="entry name" value="ADL397C-AP"/>
    <property type="match status" value="1"/>
</dbReference>
<name>A0A9W4XEW8_9ASCO</name>
<keyword evidence="3" id="KW-1185">Reference proteome</keyword>
<proteinExistence type="predicted"/>
<evidence type="ECO:0000313" key="2">
    <source>
        <dbReference type="EMBL" id="CAI5756077.1"/>
    </source>
</evidence>